<dbReference type="AlphaFoldDB" id="T0YGE3"/>
<protein>
    <submittedName>
        <fullName evidence="1">Uncharacterized protein</fullName>
    </submittedName>
</protein>
<dbReference type="EMBL" id="AUZY01011475">
    <property type="protein sequence ID" value="EQD34491.1"/>
    <property type="molecule type" value="Genomic_DNA"/>
</dbReference>
<comment type="caution">
    <text evidence="1">The sequence shown here is derived from an EMBL/GenBank/DDBJ whole genome shotgun (WGS) entry which is preliminary data.</text>
</comment>
<organism evidence="1">
    <name type="scientific">mine drainage metagenome</name>
    <dbReference type="NCBI Taxonomy" id="410659"/>
    <lineage>
        <taxon>unclassified sequences</taxon>
        <taxon>metagenomes</taxon>
        <taxon>ecological metagenomes</taxon>
    </lineage>
</organism>
<reference evidence="1" key="1">
    <citation type="submission" date="2013-08" db="EMBL/GenBank/DDBJ databases">
        <authorList>
            <person name="Mendez C."/>
            <person name="Richter M."/>
            <person name="Ferrer M."/>
            <person name="Sanchez J."/>
        </authorList>
    </citation>
    <scope>NUCLEOTIDE SEQUENCE</scope>
</reference>
<feature type="non-terminal residue" evidence="1">
    <location>
        <position position="1"/>
    </location>
</feature>
<proteinExistence type="predicted"/>
<gene>
    <name evidence="1" type="ORF">B1B_17174</name>
</gene>
<reference evidence="1" key="2">
    <citation type="journal article" date="2014" name="ISME J.">
        <title>Microbial stratification in low pH oxic and suboxic macroscopic growths along an acid mine drainage.</title>
        <authorList>
            <person name="Mendez-Garcia C."/>
            <person name="Mesa V."/>
            <person name="Sprenger R.R."/>
            <person name="Richter M."/>
            <person name="Diez M.S."/>
            <person name="Solano J."/>
            <person name="Bargiela R."/>
            <person name="Golyshina O.V."/>
            <person name="Manteca A."/>
            <person name="Ramos J.L."/>
            <person name="Gallego J.R."/>
            <person name="Llorente I."/>
            <person name="Martins Dos Santos V.A."/>
            <person name="Jensen O.N."/>
            <person name="Pelaez A.I."/>
            <person name="Sanchez J."/>
            <person name="Ferrer M."/>
        </authorList>
    </citation>
    <scope>NUCLEOTIDE SEQUENCE</scope>
</reference>
<accession>T0YGE3</accession>
<name>T0YGE3_9ZZZZ</name>
<evidence type="ECO:0000313" key="1">
    <source>
        <dbReference type="EMBL" id="EQD34491.1"/>
    </source>
</evidence>
<sequence>RLTNENLMFEVEKGKYSITTDPFIVASQIQPSAYISFLSGLYLLGLTDQVINTIQVVSARRRKGLVFENVSIEFVHFPSTLMFGYTKIRKENSYIMVGEPEKIILDFMYKPGEFGISYAVEAMRTGLNIGKIENFLLRVNKEAVLARTGYLLEKLGSKIDLHRTNNTVYKLNPRSMVKGKFDSKWGLMVNEVLN</sequence>